<feature type="domain" description="VTT" evidence="8">
    <location>
        <begin position="30"/>
        <end position="159"/>
    </location>
</feature>
<proteinExistence type="inferred from homology"/>
<evidence type="ECO:0000256" key="7">
    <source>
        <dbReference type="SAM" id="Phobius"/>
    </source>
</evidence>
<dbReference type="InterPro" id="IPR032816">
    <property type="entry name" value="VTT_dom"/>
</dbReference>
<organism evidence="9 10">
    <name type="scientific">Dactylosporangium sucinum</name>
    <dbReference type="NCBI Taxonomy" id="1424081"/>
    <lineage>
        <taxon>Bacteria</taxon>
        <taxon>Bacillati</taxon>
        <taxon>Actinomycetota</taxon>
        <taxon>Actinomycetes</taxon>
        <taxon>Micromonosporales</taxon>
        <taxon>Micromonosporaceae</taxon>
        <taxon>Dactylosporangium</taxon>
    </lineage>
</organism>
<dbReference type="PANTHER" id="PTHR42709:SF6">
    <property type="entry name" value="UNDECAPRENYL PHOSPHATE TRANSPORTER A"/>
    <property type="match status" value="1"/>
</dbReference>
<feature type="transmembrane region" description="Helical" evidence="7">
    <location>
        <begin position="173"/>
        <end position="192"/>
    </location>
</feature>
<comment type="caution">
    <text evidence="9">The sequence shown here is derived from an EMBL/GenBank/DDBJ whole genome shotgun (WGS) entry which is preliminary data.</text>
</comment>
<sequence length="199" mass="21800">MTDWIFATIDLLGPLGVGLLIALETLVPPIPSELILPLAGFRARSGAMHPLLVWLAATLGAVTGSLILYWLGARLGYERLHRLAGRRWFVLTSRRDLERGHRLFARHGSWVVAVSRCVPVLRSLVSIPAGVERMPLRRFVTLTAAGSGVWNALFIGLGWLLADRWQDVERYTAPAGTVVAVLLGAGVVLLVVRKVRQAE</sequence>
<evidence type="ECO:0000256" key="3">
    <source>
        <dbReference type="ARBA" id="ARBA00022475"/>
    </source>
</evidence>
<protein>
    <recommendedName>
        <fullName evidence="8">VTT domain-containing protein</fullName>
    </recommendedName>
</protein>
<feature type="transmembrane region" description="Helical" evidence="7">
    <location>
        <begin position="51"/>
        <end position="72"/>
    </location>
</feature>
<keyword evidence="6 7" id="KW-0472">Membrane</keyword>
<comment type="subcellular location">
    <subcellularLocation>
        <location evidence="1">Cell membrane</location>
        <topology evidence="1">Multi-pass membrane protein</topology>
    </subcellularLocation>
</comment>
<name>A0A917X4N7_9ACTN</name>
<evidence type="ECO:0000256" key="4">
    <source>
        <dbReference type="ARBA" id="ARBA00022692"/>
    </source>
</evidence>
<dbReference type="AlphaFoldDB" id="A0A917X4N7"/>
<keyword evidence="10" id="KW-1185">Reference proteome</keyword>
<reference evidence="9" key="1">
    <citation type="journal article" date="2014" name="Int. J. Syst. Evol. Microbiol.">
        <title>Complete genome sequence of Corynebacterium casei LMG S-19264T (=DSM 44701T), isolated from a smear-ripened cheese.</title>
        <authorList>
            <consortium name="US DOE Joint Genome Institute (JGI-PGF)"/>
            <person name="Walter F."/>
            <person name="Albersmeier A."/>
            <person name="Kalinowski J."/>
            <person name="Ruckert C."/>
        </authorList>
    </citation>
    <scope>NUCLEOTIDE SEQUENCE</scope>
    <source>
        <strain evidence="9">JCM 19831</strain>
    </source>
</reference>
<evidence type="ECO:0000256" key="6">
    <source>
        <dbReference type="ARBA" id="ARBA00023136"/>
    </source>
</evidence>
<dbReference type="RefSeq" id="WP_190256106.1">
    <property type="nucleotide sequence ID" value="NZ_BMPI01000066.1"/>
</dbReference>
<reference evidence="9" key="2">
    <citation type="submission" date="2020-09" db="EMBL/GenBank/DDBJ databases">
        <authorList>
            <person name="Sun Q."/>
            <person name="Ohkuma M."/>
        </authorList>
    </citation>
    <scope>NUCLEOTIDE SEQUENCE</scope>
    <source>
        <strain evidence="9">JCM 19831</strain>
    </source>
</reference>
<dbReference type="GO" id="GO:0005886">
    <property type="term" value="C:plasma membrane"/>
    <property type="evidence" value="ECO:0007669"/>
    <property type="project" value="UniProtKB-SubCell"/>
</dbReference>
<evidence type="ECO:0000313" key="9">
    <source>
        <dbReference type="EMBL" id="GGM73501.1"/>
    </source>
</evidence>
<evidence type="ECO:0000256" key="5">
    <source>
        <dbReference type="ARBA" id="ARBA00022989"/>
    </source>
</evidence>
<dbReference type="EMBL" id="BMPI01000066">
    <property type="protein sequence ID" value="GGM73501.1"/>
    <property type="molecule type" value="Genomic_DNA"/>
</dbReference>
<evidence type="ECO:0000256" key="2">
    <source>
        <dbReference type="ARBA" id="ARBA00010792"/>
    </source>
</evidence>
<keyword evidence="4 7" id="KW-0812">Transmembrane</keyword>
<feature type="transmembrane region" description="Helical" evidence="7">
    <location>
        <begin position="139"/>
        <end position="161"/>
    </location>
</feature>
<gene>
    <name evidence="9" type="ORF">GCM10007977_088860</name>
</gene>
<evidence type="ECO:0000256" key="1">
    <source>
        <dbReference type="ARBA" id="ARBA00004651"/>
    </source>
</evidence>
<evidence type="ECO:0000259" key="8">
    <source>
        <dbReference type="Pfam" id="PF09335"/>
    </source>
</evidence>
<dbReference type="PANTHER" id="PTHR42709">
    <property type="entry name" value="ALKALINE PHOSPHATASE LIKE PROTEIN"/>
    <property type="match status" value="1"/>
</dbReference>
<feature type="transmembrane region" description="Helical" evidence="7">
    <location>
        <begin position="12"/>
        <end position="31"/>
    </location>
</feature>
<comment type="similarity">
    <text evidence="2">Belongs to the DedA family.</text>
</comment>
<keyword evidence="3" id="KW-1003">Cell membrane</keyword>
<keyword evidence="5 7" id="KW-1133">Transmembrane helix</keyword>
<dbReference type="InterPro" id="IPR051311">
    <property type="entry name" value="DedA_domain"/>
</dbReference>
<accession>A0A917X4N7</accession>
<evidence type="ECO:0000313" key="10">
    <source>
        <dbReference type="Proteomes" id="UP000642070"/>
    </source>
</evidence>
<dbReference type="Pfam" id="PF09335">
    <property type="entry name" value="VTT_dom"/>
    <property type="match status" value="1"/>
</dbReference>
<dbReference type="Proteomes" id="UP000642070">
    <property type="component" value="Unassembled WGS sequence"/>
</dbReference>